<dbReference type="CDD" id="cd02503">
    <property type="entry name" value="MobA"/>
    <property type="match status" value="1"/>
</dbReference>
<keyword evidence="7" id="KW-0501">Molybdenum cofactor biosynthesis</keyword>
<gene>
    <name evidence="9" type="ORF">ACCI49_20210</name>
</gene>
<proteinExistence type="predicted"/>
<evidence type="ECO:0000313" key="9">
    <source>
        <dbReference type="EMBL" id="MFA0813230.1"/>
    </source>
</evidence>
<keyword evidence="5" id="KW-0460">Magnesium</keyword>
<evidence type="ECO:0000259" key="8">
    <source>
        <dbReference type="Pfam" id="PF12804"/>
    </source>
</evidence>
<dbReference type="PANTHER" id="PTHR19136:SF81">
    <property type="entry name" value="MOLYBDENUM COFACTOR GUANYLYLTRANSFERASE"/>
    <property type="match status" value="1"/>
</dbReference>
<accession>A0ABV4P4C2</accession>
<evidence type="ECO:0000256" key="4">
    <source>
        <dbReference type="ARBA" id="ARBA00022741"/>
    </source>
</evidence>
<evidence type="ECO:0000256" key="2">
    <source>
        <dbReference type="ARBA" id="ARBA00022679"/>
    </source>
</evidence>
<evidence type="ECO:0000313" key="10">
    <source>
        <dbReference type="Proteomes" id="UP001569428"/>
    </source>
</evidence>
<sequence>MGSVVSNSKTLGIVLAGGRSSRMGRDKALLAHPENGNFLENARALLSELPLQQVVVSGARDGGIPDLVADMGPLGGLHSVALRTGAAAALVIPVDMPLLKCDALAELLAEGQRRQHPCYFDNFFFPLWLPFNDACLDYLQRAVKGAVRNSVSALLSHLCAQSISTKHAGDWHRNINTPADYLGLTTLDKIPENNLLREH</sequence>
<dbReference type="SUPFAM" id="SSF53448">
    <property type="entry name" value="Nucleotide-diphospho-sugar transferases"/>
    <property type="match status" value="1"/>
</dbReference>
<dbReference type="Gene3D" id="3.90.550.10">
    <property type="entry name" value="Spore Coat Polysaccharide Biosynthesis Protein SpsA, Chain A"/>
    <property type="match status" value="1"/>
</dbReference>
<evidence type="ECO:0000256" key="1">
    <source>
        <dbReference type="ARBA" id="ARBA00022490"/>
    </source>
</evidence>
<keyword evidence="2" id="KW-0808">Transferase</keyword>
<dbReference type="RefSeq" id="WP_371841012.1">
    <property type="nucleotide sequence ID" value="NZ_JBGMEK010000078.1"/>
</dbReference>
<keyword evidence="1" id="KW-0963">Cytoplasm</keyword>
<keyword evidence="10" id="KW-1185">Reference proteome</keyword>
<dbReference type="PANTHER" id="PTHR19136">
    <property type="entry name" value="MOLYBDENUM COFACTOR GUANYLYLTRANSFERASE"/>
    <property type="match status" value="1"/>
</dbReference>
<dbReference type="InterPro" id="IPR025877">
    <property type="entry name" value="MobA-like_NTP_Trfase"/>
</dbReference>
<feature type="domain" description="MobA-like NTP transferase" evidence="8">
    <location>
        <begin position="12"/>
        <end position="142"/>
    </location>
</feature>
<name>A0ABV4P4C2_9GAMM</name>
<dbReference type="InterPro" id="IPR029044">
    <property type="entry name" value="Nucleotide-diphossugar_trans"/>
</dbReference>
<dbReference type="Proteomes" id="UP001569428">
    <property type="component" value="Unassembled WGS sequence"/>
</dbReference>
<evidence type="ECO:0000256" key="7">
    <source>
        <dbReference type="ARBA" id="ARBA00023150"/>
    </source>
</evidence>
<keyword evidence="6" id="KW-0342">GTP-binding</keyword>
<dbReference type="InterPro" id="IPR013482">
    <property type="entry name" value="Molybde_CF_guanTrfase"/>
</dbReference>
<dbReference type="Pfam" id="PF12804">
    <property type="entry name" value="NTP_transf_3"/>
    <property type="match status" value="1"/>
</dbReference>
<protein>
    <submittedName>
        <fullName evidence="9">Molybdenum cofactor guanylyltransferase</fullName>
    </submittedName>
</protein>
<keyword evidence="4" id="KW-0547">Nucleotide-binding</keyword>
<comment type="caution">
    <text evidence="9">The sequence shown here is derived from an EMBL/GenBank/DDBJ whole genome shotgun (WGS) entry which is preliminary data.</text>
</comment>
<dbReference type="GO" id="GO:0016779">
    <property type="term" value="F:nucleotidyltransferase activity"/>
    <property type="evidence" value="ECO:0007669"/>
    <property type="project" value="UniProtKB-KW"/>
</dbReference>
<organism evidence="9 10">
    <name type="scientific">Microbulbifer epialgicus</name>
    <dbReference type="NCBI Taxonomy" id="393907"/>
    <lineage>
        <taxon>Bacteria</taxon>
        <taxon>Pseudomonadati</taxon>
        <taxon>Pseudomonadota</taxon>
        <taxon>Gammaproteobacteria</taxon>
        <taxon>Cellvibrionales</taxon>
        <taxon>Microbulbiferaceae</taxon>
        <taxon>Microbulbifer</taxon>
    </lineage>
</organism>
<evidence type="ECO:0000256" key="5">
    <source>
        <dbReference type="ARBA" id="ARBA00022842"/>
    </source>
</evidence>
<reference evidence="9 10" key="1">
    <citation type="submission" date="2024-08" db="EMBL/GenBank/DDBJ databases">
        <authorList>
            <person name="Ishaq N."/>
        </authorList>
    </citation>
    <scope>NUCLEOTIDE SEQUENCE [LARGE SCALE GENOMIC DNA]</scope>
    <source>
        <strain evidence="9 10">DSM 18651</strain>
    </source>
</reference>
<evidence type="ECO:0000256" key="3">
    <source>
        <dbReference type="ARBA" id="ARBA00022723"/>
    </source>
</evidence>
<evidence type="ECO:0000256" key="6">
    <source>
        <dbReference type="ARBA" id="ARBA00023134"/>
    </source>
</evidence>
<keyword evidence="3" id="KW-0479">Metal-binding</keyword>
<dbReference type="EMBL" id="JBGMEK010000078">
    <property type="protein sequence ID" value="MFA0813230.1"/>
    <property type="molecule type" value="Genomic_DNA"/>
</dbReference>
<keyword evidence="9" id="KW-0548">Nucleotidyltransferase</keyword>